<comment type="subcellular location">
    <subcellularLocation>
        <location evidence="1">Cell membrane</location>
        <topology evidence="1">Multi-pass membrane protein</topology>
    </subcellularLocation>
    <subcellularLocation>
        <location evidence="9">Membrane</location>
        <topology evidence="9">Multi-pass membrane protein</topology>
    </subcellularLocation>
</comment>
<evidence type="ECO:0000313" key="12">
    <source>
        <dbReference type="EMBL" id="MCY1583452.1"/>
    </source>
</evidence>
<feature type="transmembrane region" description="Helical" evidence="10">
    <location>
        <begin position="239"/>
        <end position="262"/>
    </location>
</feature>
<feature type="transmembrane region" description="Helical" evidence="10">
    <location>
        <begin position="203"/>
        <end position="227"/>
    </location>
</feature>
<dbReference type="InterPro" id="IPR001750">
    <property type="entry name" value="ND/Mrp_TM"/>
</dbReference>
<dbReference type="PRINTS" id="PR01437">
    <property type="entry name" value="NUOXDRDTASE4"/>
</dbReference>
<reference evidence="12" key="1">
    <citation type="journal article" date="2022" name="Int. J. Mol. Sci.">
        <title>Phenotypic and Genotypic Virulence Characterisation of Staphylococcus pettenkoferi Strains Isolated from Human Bloodstream and Diabetic Foot Infections.</title>
        <authorList>
            <person name="Magnan C."/>
            <person name="Ahmad-Mansour N."/>
            <person name="Pouget C."/>
            <person name="Morsli M."/>
            <person name="Huc-Brandt S."/>
            <person name="Pantel A."/>
            <person name="Dunyach-Remy C."/>
            <person name="Sotto A."/>
            <person name="Molle V."/>
            <person name="Lavigne J.-P."/>
        </authorList>
    </citation>
    <scope>NUCLEOTIDE SEQUENCE</scope>
    <source>
        <strain evidence="12">NSP012P</strain>
    </source>
</reference>
<feature type="transmembrane region" description="Helical" evidence="10">
    <location>
        <begin position="107"/>
        <end position="126"/>
    </location>
</feature>
<keyword evidence="8 10" id="KW-0472">Membrane</keyword>
<dbReference type="PANTHER" id="PTHR42703:SF1">
    <property type="entry name" value="NA(+)_H(+) ANTIPORTER SUBUNIT D1"/>
    <property type="match status" value="1"/>
</dbReference>
<comment type="similarity">
    <text evidence="2">Belongs to the CPA3 antiporters (TC 2.A.63) subunit D family.</text>
</comment>
<evidence type="ECO:0000256" key="3">
    <source>
        <dbReference type="ARBA" id="ARBA00022449"/>
    </source>
</evidence>
<evidence type="ECO:0000256" key="10">
    <source>
        <dbReference type="SAM" id="Phobius"/>
    </source>
</evidence>
<feature type="transmembrane region" description="Helical" evidence="10">
    <location>
        <begin position="326"/>
        <end position="348"/>
    </location>
</feature>
<dbReference type="Pfam" id="PF00361">
    <property type="entry name" value="Proton_antipo_M"/>
    <property type="match status" value="1"/>
</dbReference>
<evidence type="ECO:0000256" key="8">
    <source>
        <dbReference type="ARBA" id="ARBA00023136"/>
    </source>
</evidence>
<feature type="transmembrane region" description="Helical" evidence="10">
    <location>
        <begin position="368"/>
        <end position="386"/>
    </location>
</feature>
<keyword evidence="3" id="KW-0050">Antiport</keyword>
<feature type="transmembrane region" description="Helical" evidence="10">
    <location>
        <begin position="300"/>
        <end position="320"/>
    </location>
</feature>
<proteinExistence type="inferred from homology"/>
<keyword evidence="7" id="KW-0406">Ion transport</keyword>
<keyword evidence="4" id="KW-1003">Cell membrane</keyword>
<gene>
    <name evidence="12" type="primary">mnhD2</name>
    <name evidence="12" type="ORF">NW133_07910</name>
</gene>
<dbReference type="InterPro" id="IPR050586">
    <property type="entry name" value="CPA3_Na-H_Antiporter_D"/>
</dbReference>
<evidence type="ECO:0000256" key="5">
    <source>
        <dbReference type="ARBA" id="ARBA00022692"/>
    </source>
</evidence>
<dbReference type="EMBL" id="JANSLD010000029">
    <property type="protein sequence ID" value="MCY1583452.1"/>
    <property type="molecule type" value="Genomic_DNA"/>
</dbReference>
<keyword evidence="5 9" id="KW-0812">Transmembrane</keyword>
<evidence type="ECO:0000256" key="9">
    <source>
        <dbReference type="RuleBase" id="RU000320"/>
    </source>
</evidence>
<keyword evidence="13" id="KW-1185">Reference proteome</keyword>
<feature type="transmembrane region" description="Helical" evidence="10">
    <location>
        <begin position="406"/>
        <end position="427"/>
    </location>
</feature>
<evidence type="ECO:0000259" key="11">
    <source>
        <dbReference type="Pfam" id="PF00361"/>
    </source>
</evidence>
<keyword evidence="6 10" id="KW-1133">Transmembrane helix</keyword>
<evidence type="ECO:0000256" key="4">
    <source>
        <dbReference type="ARBA" id="ARBA00022475"/>
    </source>
</evidence>
<feature type="transmembrane region" description="Helical" evidence="10">
    <location>
        <begin position="274"/>
        <end position="293"/>
    </location>
</feature>
<evidence type="ECO:0000256" key="7">
    <source>
        <dbReference type="ARBA" id="ARBA00023065"/>
    </source>
</evidence>
<feature type="transmembrane region" description="Helical" evidence="10">
    <location>
        <begin position="161"/>
        <end position="183"/>
    </location>
</feature>
<sequence>MNNLLILPLLLPVICALVLVFTRKNSLLSRILSIGTMCVSTLISVYLLIHVMRTRPLVLDFGGWRAPFGIQFVGDTLSLLMVTTSSFVVTLIIAYGFGRAEKRAIRYYLPSFILFLTTGVVGSFLTADLFNIYVMFEVMLLASFVLVTLGQSVEQLRAAIIYVVLNIIGSWLLLLGIGLLYKLTGTLNYALVAQRLDDMKDASSVVIIAIIFLVAFGSKAALVLFMWLPKAYSVLNTELAAALFAALMTKVGAYALIRFFTLMFNDHPEITHELLVVLACITMLIGAFGVLAYTNIKKIAAYQVILSIGFIILGLGSHTFSGVSGAIFYLANDIVVKTLLFFIIGSLVYMSGRQHYSYLHGLAKREPFFGVAFIIMIFAIGGVPPFSGFPGKIYIFKGAIENGNYIGLALMIITSLLAMYSLFRIYFKMYSGHSAEGERVEFNPLQGYRKWLIGILTTVVLVMGLAAPLLFKVTDQATKMNMNPDNYTKLVNPHLLKEAHKR</sequence>
<evidence type="ECO:0000256" key="6">
    <source>
        <dbReference type="ARBA" id="ARBA00022989"/>
    </source>
</evidence>
<feature type="transmembrane region" description="Helical" evidence="10">
    <location>
        <begin position="31"/>
        <end position="52"/>
    </location>
</feature>
<dbReference type="PANTHER" id="PTHR42703">
    <property type="entry name" value="NADH DEHYDROGENASE"/>
    <property type="match status" value="1"/>
</dbReference>
<feature type="domain" description="NADH:quinone oxidoreductase/Mrp antiporter transmembrane" evidence="11">
    <location>
        <begin position="128"/>
        <end position="417"/>
    </location>
</feature>
<dbReference type="NCBIfam" id="NF009306">
    <property type="entry name" value="PRK12663.1"/>
    <property type="match status" value="1"/>
</dbReference>
<feature type="transmembrane region" description="Helical" evidence="10">
    <location>
        <begin position="132"/>
        <end position="149"/>
    </location>
</feature>
<dbReference type="Proteomes" id="UP001072952">
    <property type="component" value="Unassembled WGS sequence"/>
</dbReference>
<organism evidence="12 13">
    <name type="scientific">Staphylococcus pettenkoferi</name>
    <dbReference type="NCBI Taxonomy" id="170573"/>
    <lineage>
        <taxon>Bacteria</taxon>
        <taxon>Bacillati</taxon>
        <taxon>Bacillota</taxon>
        <taxon>Bacilli</taxon>
        <taxon>Bacillales</taxon>
        <taxon>Staphylococcaceae</taxon>
        <taxon>Staphylococcus</taxon>
    </lineage>
</organism>
<protein>
    <submittedName>
        <fullName evidence="12">Na+/H+ antiporter Mnh2 subunit D</fullName>
    </submittedName>
</protein>
<accession>A0ABT4BNW9</accession>
<name>A0ABT4BNW9_9STAP</name>
<reference evidence="12" key="2">
    <citation type="submission" date="2022-08" db="EMBL/GenBank/DDBJ databases">
        <authorList>
            <person name="Magnan C."/>
        </authorList>
    </citation>
    <scope>NUCLEOTIDE SEQUENCE</scope>
    <source>
        <strain evidence="12">NSP012P</strain>
    </source>
</reference>
<evidence type="ECO:0000256" key="2">
    <source>
        <dbReference type="ARBA" id="ARBA00005346"/>
    </source>
</evidence>
<evidence type="ECO:0000256" key="1">
    <source>
        <dbReference type="ARBA" id="ARBA00004651"/>
    </source>
</evidence>
<dbReference type="RefSeq" id="WP_124225509.1">
    <property type="nucleotide sequence ID" value="NZ_JANSKN010000026.1"/>
</dbReference>
<feature type="transmembrane region" description="Helical" evidence="10">
    <location>
        <begin position="72"/>
        <end position="95"/>
    </location>
</feature>
<keyword evidence="3" id="KW-0813">Transport</keyword>
<dbReference type="InterPro" id="IPR003918">
    <property type="entry name" value="NADH_UbQ_OxRdtase"/>
</dbReference>
<comment type="caution">
    <text evidence="12">The sequence shown here is derived from an EMBL/GenBank/DDBJ whole genome shotgun (WGS) entry which is preliminary data.</text>
</comment>
<feature type="transmembrane region" description="Helical" evidence="10">
    <location>
        <begin position="6"/>
        <end position="22"/>
    </location>
</feature>
<evidence type="ECO:0000313" key="13">
    <source>
        <dbReference type="Proteomes" id="UP001072952"/>
    </source>
</evidence>
<feature type="transmembrane region" description="Helical" evidence="10">
    <location>
        <begin position="448"/>
        <end position="471"/>
    </location>
</feature>